<proteinExistence type="predicted"/>
<comment type="caution">
    <text evidence="7">The sequence shown here is derived from an EMBL/GenBank/DDBJ whole genome shotgun (WGS) entry which is preliminary data.</text>
</comment>
<evidence type="ECO:0000256" key="1">
    <source>
        <dbReference type="ARBA" id="ARBA00022475"/>
    </source>
</evidence>
<keyword evidence="4" id="KW-0564">Palmitate</keyword>
<evidence type="ECO:0000256" key="4">
    <source>
        <dbReference type="ARBA" id="ARBA00023139"/>
    </source>
</evidence>
<evidence type="ECO:0000256" key="5">
    <source>
        <dbReference type="ARBA" id="ARBA00023288"/>
    </source>
</evidence>
<dbReference type="Pfam" id="PF03783">
    <property type="entry name" value="CsgG"/>
    <property type="match status" value="1"/>
</dbReference>
<feature type="signal peptide" evidence="6">
    <location>
        <begin position="1"/>
        <end position="19"/>
    </location>
</feature>
<keyword evidence="8" id="KW-1185">Reference proteome</keyword>
<keyword evidence="2 6" id="KW-0732">Signal</keyword>
<keyword evidence="5" id="KW-0449">Lipoprotein</keyword>
<protein>
    <submittedName>
        <fullName evidence="7">CsgG/HfaB family protein</fullName>
    </submittedName>
</protein>
<dbReference type="PANTHER" id="PTHR41164">
    <property type="entry name" value="CURLI PRODUCTION ASSEMBLY/TRANSPORT COMPONENT CSGG"/>
    <property type="match status" value="1"/>
</dbReference>
<dbReference type="RefSeq" id="WP_284101254.1">
    <property type="nucleotide sequence ID" value="NZ_JARRAF010000013.1"/>
</dbReference>
<evidence type="ECO:0000313" key="8">
    <source>
        <dbReference type="Proteomes" id="UP001172778"/>
    </source>
</evidence>
<dbReference type="PANTHER" id="PTHR41164:SF1">
    <property type="entry name" value="CURLI PRODUCTION ASSEMBLY_TRANSPORT COMPONENT CSGG"/>
    <property type="match status" value="1"/>
</dbReference>
<gene>
    <name evidence="7" type="ORF">PZA18_12880</name>
</gene>
<evidence type="ECO:0000313" key="7">
    <source>
        <dbReference type="EMBL" id="MDK2124942.1"/>
    </source>
</evidence>
<accession>A0ABT7DXZ2</accession>
<evidence type="ECO:0000256" key="6">
    <source>
        <dbReference type="SAM" id="SignalP"/>
    </source>
</evidence>
<dbReference type="EMBL" id="JARRAF010000013">
    <property type="protein sequence ID" value="MDK2124942.1"/>
    <property type="molecule type" value="Genomic_DNA"/>
</dbReference>
<evidence type="ECO:0000256" key="2">
    <source>
        <dbReference type="ARBA" id="ARBA00022729"/>
    </source>
</evidence>
<keyword evidence="3" id="KW-0472">Membrane</keyword>
<dbReference type="PROSITE" id="PS51257">
    <property type="entry name" value="PROKAR_LIPOPROTEIN"/>
    <property type="match status" value="1"/>
</dbReference>
<keyword evidence="1" id="KW-1003">Cell membrane</keyword>
<name>A0ABT7DXZ2_9NEIS</name>
<evidence type="ECO:0000256" key="3">
    <source>
        <dbReference type="ARBA" id="ARBA00023136"/>
    </source>
</evidence>
<reference evidence="7" key="1">
    <citation type="submission" date="2023-03" db="EMBL/GenBank/DDBJ databases">
        <title>Chitinimonas shenzhenensis gen. nov., sp. nov., a novel member of family Burkholderiaceae isolated from activated sludge collected in Shen Zhen, China.</title>
        <authorList>
            <person name="Wang X."/>
        </authorList>
    </citation>
    <scope>NUCLEOTIDE SEQUENCE</scope>
    <source>
        <strain evidence="7">DQS-5</strain>
    </source>
</reference>
<dbReference type="Gene3D" id="3.40.50.10610">
    <property type="entry name" value="ABC-type transport auxiliary lipoprotein component"/>
    <property type="match status" value="2"/>
</dbReference>
<feature type="chain" id="PRO_5047256476" evidence="6">
    <location>
        <begin position="20"/>
        <end position="293"/>
    </location>
</feature>
<sequence>MKSCLSLGAALISAGLLSACGITQPVAPDTPPTPVPLRNRTIEELPPPKGKVLVSVYAFRDQTGQFKPAPDSSYSTAVTQGATAWLMKSLTDSGWFAPVERENLQNLLTERKIWRATETEKDKSAPPTLPPLTPAPIVIEGSVTSYESNVRTGGAGARFLGIGASGQYRVDQVTVALRAVDVRSGQILANVISAKTIWSRQLSANVFRYVSLQRLLEMEAGYTRNEPTQLCVKEAIDAAVKMLVAKGVKEKLWFPADPKDPKMAVLDRYGEDEMEIPPAHVEEALNRVKDGGS</sequence>
<organism evidence="7 8">
    <name type="scientific">Parachitinimonas caeni</name>
    <dbReference type="NCBI Taxonomy" id="3031301"/>
    <lineage>
        <taxon>Bacteria</taxon>
        <taxon>Pseudomonadati</taxon>
        <taxon>Pseudomonadota</taxon>
        <taxon>Betaproteobacteria</taxon>
        <taxon>Neisseriales</taxon>
        <taxon>Chitinibacteraceae</taxon>
        <taxon>Parachitinimonas</taxon>
    </lineage>
</organism>
<dbReference type="InterPro" id="IPR005534">
    <property type="entry name" value="Curli_assmbl/transp-comp_CsgG"/>
</dbReference>
<dbReference type="Proteomes" id="UP001172778">
    <property type="component" value="Unassembled WGS sequence"/>
</dbReference>